<evidence type="ECO:0000313" key="1">
    <source>
        <dbReference type="EMBL" id="EMD01278.1"/>
    </source>
</evidence>
<protein>
    <recommendedName>
        <fullName evidence="3">BTB domain-containing protein</fullName>
    </recommendedName>
</protein>
<organism evidence="1 2">
    <name type="scientific">Baudoinia panamericana (strain UAMH 10762)</name>
    <name type="common">Angels' share fungus</name>
    <name type="synonym">Baudoinia compniacensis (strain UAMH 10762)</name>
    <dbReference type="NCBI Taxonomy" id="717646"/>
    <lineage>
        <taxon>Eukaryota</taxon>
        <taxon>Fungi</taxon>
        <taxon>Dikarya</taxon>
        <taxon>Ascomycota</taxon>
        <taxon>Pezizomycotina</taxon>
        <taxon>Dothideomycetes</taxon>
        <taxon>Dothideomycetidae</taxon>
        <taxon>Mycosphaerellales</taxon>
        <taxon>Teratosphaeriaceae</taxon>
        <taxon>Baudoinia</taxon>
    </lineage>
</organism>
<dbReference type="RefSeq" id="XP_007672462.1">
    <property type="nucleotide sequence ID" value="XM_007674272.1"/>
</dbReference>
<dbReference type="AlphaFoldDB" id="M2M2D9"/>
<dbReference type="STRING" id="717646.M2M2D9"/>
<name>M2M2D9_BAUPA</name>
<dbReference type="eggNOG" id="ENOG502STH4">
    <property type="taxonomic scope" value="Eukaryota"/>
</dbReference>
<evidence type="ECO:0000313" key="2">
    <source>
        <dbReference type="Proteomes" id="UP000011761"/>
    </source>
</evidence>
<sequence length="247" mass="27218">MRDVRIGKTADPHFRAKPVEIVVGTGTDQVSYFVHDQQLRQHSAFFATAMEDGSGLMEGEVRKVELPKDEAVVFGDYVHWLCNSTIFYIRGAEGPDWQPLIKLYILAQKLLDGHCQDGIIDALIQSSCEVGSDGSNWYPFTMNVDLVHKHTSVGSPLRRLMVGNRVYLGRATRIDTITPHNNNLDFAVDLLTAFLTKRERSGDDWKIEGHCGGLETGIYHAHGKDEPCSGEVTVVGGYVVGGGGSLE</sequence>
<evidence type="ECO:0008006" key="3">
    <source>
        <dbReference type="Google" id="ProtNLM"/>
    </source>
</evidence>
<accession>M2M2D9</accession>
<dbReference type="Proteomes" id="UP000011761">
    <property type="component" value="Unassembled WGS sequence"/>
</dbReference>
<dbReference type="PANTHER" id="PTHR47843">
    <property type="entry name" value="BTB DOMAIN-CONTAINING PROTEIN-RELATED"/>
    <property type="match status" value="1"/>
</dbReference>
<dbReference type="KEGG" id="bcom:BAUCODRAFT_21198"/>
<dbReference type="HOGENOM" id="CLU_068279_3_1_1"/>
<dbReference type="OrthoDB" id="1022638at2759"/>
<reference evidence="1 2" key="1">
    <citation type="journal article" date="2012" name="PLoS Pathog.">
        <title>Diverse lifestyles and strategies of plant pathogenesis encoded in the genomes of eighteen Dothideomycetes fungi.</title>
        <authorList>
            <person name="Ohm R.A."/>
            <person name="Feau N."/>
            <person name="Henrissat B."/>
            <person name="Schoch C.L."/>
            <person name="Horwitz B.A."/>
            <person name="Barry K.W."/>
            <person name="Condon B.J."/>
            <person name="Copeland A.C."/>
            <person name="Dhillon B."/>
            <person name="Glaser F."/>
            <person name="Hesse C.N."/>
            <person name="Kosti I."/>
            <person name="LaButti K."/>
            <person name="Lindquist E.A."/>
            <person name="Lucas S."/>
            <person name="Salamov A.A."/>
            <person name="Bradshaw R.E."/>
            <person name="Ciuffetti L."/>
            <person name="Hamelin R.C."/>
            <person name="Kema G.H.J."/>
            <person name="Lawrence C."/>
            <person name="Scott J.A."/>
            <person name="Spatafora J.W."/>
            <person name="Turgeon B.G."/>
            <person name="de Wit P.J.G.M."/>
            <person name="Zhong S."/>
            <person name="Goodwin S.B."/>
            <person name="Grigoriev I.V."/>
        </authorList>
    </citation>
    <scope>NUCLEOTIDE SEQUENCE [LARGE SCALE GENOMIC DNA]</scope>
    <source>
        <strain evidence="1 2">UAMH 10762</strain>
    </source>
</reference>
<dbReference type="EMBL" id="KB445550">
    <property type="protein sequence ID" value="EMD01278.1"/>
    <property type="molecule type" value="Genomic_DNA"/>
</dbReference>
<proteinExistence type="predicted"/>
<keyword evidence="2" id="KW-1185">Reference proteome</keyword>
<dbReference type="GeneID" id="19109735"/>
<gene>
    <name evidence="1" type="ORF">BAUCODRAFT_21198</name>
</gene>
<dbReference type="PANTHER" id="PTHR47843:SF2">
    <property type="entry name" value="BTB DOMAIN-CONTAINING PROTEIN"/>
    <property type="match status" value="1"/>
</dbReference>